<dbReference type="OrthoDB" id="10016361at2759"/>
<name>A0A8T1WQ90_9STRA</name>
<sequence length="552" mass="61333">MSTEVESAGNRVPLRGVERMAVTTDGVSTKIAHSMLVRGDTSTLVRFLPDAVVHAFNMHPRMRALQVKGQPFTAEIQSIVTQDMVANLLTVRALSPAEYADGSPTSWQTFVEKECSLGFDRYCQLPFYLVAWVAKRRGIARLMLFSDLFMSDGCSGLVVLNCILEHVALLARQASQLQQQESSGRQKQIESQPQQVKEFPLQPSLYRMWLGKITWAKPLLKGTNALFGRRMFRGNVQKFTPLLTARNDQKDFAVPPVANSTSALFADGDHGCMREALARCRKECVPLKGVLVVAVLLAFYRVRSGKEQRGRFNPFRIVMDVDYNMRQHVPHPVEETPVGMFEATTDLEWLATEGVDMLTTRFWDLAGRAAREIDANLKNTMNMALPTITADQKLNAQMNQSFLKNVRVAHSITADVGVADVGHYPYEMQHLLTVKSEVDSHRGLLTFKKIRQSMAPLDSDMNSTRSGRGEKLSTPRSVLAVESLHVYKALPHLAPSATIFVSSVNGFSYSMAHKVDPVIADALFSALVVLCESVGTIAADENLSDVLTRLDE</sequence>
<accession>A0A8T1WQ90</accession>
<gene>
    <name evidence="1" type="ORF">PHYBOEH_005658</name>
</gene>
<evidence type="ECO:0000313" key="2">
    <source>
        <dbReference type="Proteomes" id="UP000693981"/>
    </source>
</evidence>
<proteinExistence type="predicted"/>
<protein>
    <submittedName>
        <fullName evidence="1">Uncharacterized protein</fullName>
    </submittedName>
</protein>
<evidence type="ECO:0000313" key="1">
    <source>
        <dbReference type="EMBL" id="KAG7394103.1"/>
    </source>
</evidence>
<dbReference type="EMBL" id="JAGDFL010000299">
    <property type="protein sequence ID" value="KAG7394103.1"/>
    <property type="molecule type" value="Genomic_DNA"/>
</dbReference>
<comment type="caution">
    <text evidence="1">The sequence shown here is derived from an EMBL/GenBank/DDBJ whole genome shotgun (WGS) entry which is preliminary data.</text>
</comment>
<dbReference type="PANTHER" id="PTHR28037:SF1">
    <property type="entry name" value="ALCOHOL O-ACETYLTRANSFERASE 1-RELATED"/>
    <property type="match status" value="1"/>
</dbReference>
<dbReference type="InterPro" id="IPR052058">
    <property type="entry name" value="Alcohol_O-acetyltransferase"/>
</dbReference>
<keyword evidence="2" id="KW-1185">Reference proteome</keyword>
<dbReference type="AlphaFoldDB" id="A0A8T1WQ90"/>
<dbReference type="Proteomes" id="UP000693981">
    <property type="component" value="Unassembled WGS sequence"/>
</dbReference>
<reference evidence="1" key="1">
    <citation type="submission" date="2021-02" db="EMBL/GenBank/DDBJ databases">
        <authorList>
            <person name="Palmer J.M."/>
        </authorList>
    </citation>
    <scope>NUCLEOTIDE SEQUENCE</scope>
    <source>
        <strain evidence="1">SCRP23</strain>
    </source>
</reference>
<organism evidence="1 2">
    <name type="scientific">Phytophthora boehmeriae</name>
    <dbReference type="NCBI Taxonomy" id="109152"/>
    <lineage>
        <taxon>Eukaryota</taxon>
        <taxon>Sar</taxon>
        <taxon>Stramenopiles</taxon>
        <taxon>Oomycota</taxon>
        <taxon>Peronosporomycetes</taxon>
        <taxon>Peronosporales</taxon>
        <taxon>Peronosporaceae</taxon>
        <taxon>Phytophthora</taxon>
    </lineage>
</organism>
<dbReference type="PANTHER" id="PTHR28037">
    <property type="entry name" value="ALCOHOL O-ACETYLTRANSFERASE 1-RELATED"/>
    <property type="match status" value="1"/>
</dbReference>